<dbReference type="Gene3D" id="3.40.640.10">
    <property type="entry name" value="Type I PLP-dependent aspartate aminotransferase-like (Major domain)"/>
    <property type="match status" value="1"/>
</dbReference>
<keyword evidence="9" id="KW-1185">Reference proteome</keyword>
<feature type="domain" description="Serine hydroxymethyltransferase-like" evidence="7">
    <location>
        <begin position="1"/>
        <end position="174"/>
    </location>
</feature>
<evidence type="ECO:0000259" key="7">
    <source>
        <dbReference type="Pfam" id="PF00464"/>
    </source>
</evidence>
<proteinExistence type="inferred from homology"/>
<dbReference type="AlphaFoldDB" id="A0A2I0JV98"/>
<dbReference type="Gene3D" id="3.90.1150.10">
    <property type="entry name" value="Aspartate Aminotransferase, domain 1"/>
    <property type="match status" value="1"/>
</dbReference>
<dbReference type="Proteomes" id="UP000233551">
    <property type="component" value="Unassembled WGS sequence"/>
</dbReference>
<comment type="similarity">
    <text evidence="3">Belongs to the SHMT family.</text>
</comment>
<gene>
    <name evidence="8" type="ORF">CRG98_019370</name>
</gene>
<comment type="catalytic activity">
    <reaction evidence="1">
        <text>(6R)-5,10-methylene-5,6,7,8-tetrahydrofolate + glycine + H2O = (6S)-5,6,7,8-tetrahydrofolate + L-serine</text>
        <dbReference type="Rhea" id="RHEA:15481"/>
        <dbReference type="ChEBI" id="CHEBI:15377"/>
        <dbReference type="ChEBI" id="CHEBI:15636"/>
        <dbReference type="ChEBI" id="CHEBI:33384"/>
        <dbReference type="ChEBI" id="CHEBI:57305"/>
        <dbReference type="ChEBI" id="CHEBI:57453"/>
        <dbReference type="EC" id="2.1.2.1"/>
    </reaction>
</comment>
<evidence type="ECO:0000256" key="2">
    <source>
        <dbReference type="ARBA" id="ARBA00001933"/>
    </source>
</evidence>
<comment type="cofactor">
    <cofactor evidence="2">
        <name>pyridoxal 5'-phosphate</name>
        <dbReference type="ChEBI" id="CHEBI:597326"/>
    </cofactor>
</comment>
<evidence type="ECO:0000313" key="8">
    <source>
        <dbReference type="EMBL" id="PKI60182.1"/>
    </source>
</evidence>
<dbReference type="Pfam" id="PF00464">
    <property type="entry name" value="SHMT"/>
    <property type="match status" value="1"/>
</dbReference>
<reference evidence="8 9" key="1">
    <citation type="submission" date="2017-11" db="EMBL/GenBank/DDBJ databases">
        <title>De-novo sequencing of pomegranate (Punica granatum L.) genome.</title>
        <authorList>
            <person name="Akparov Z."/>
            <person name="Amiraslanov A."/>
            <person name="Hajiyeva S."/>
            <person name="Abbasov M."/>
            <person name="Kaur K."/>
            <person name="Hamwieh A."/>
            <person name="Solovyev V."/>
            <person name="Salamov A."/>
            <person name="Braich B."/>
            <person name="Kosarev P."/>
            <person name="Mahmoud A."/>
            <person name="Hajiyev E."/>
            <person name="Babayeva S."/>
            <person name="Izzatullayeva V."/>
            <person name="Mammadov A."/>
            <person name="Mammadov A."/>
            <person name="Sharifova S."/>
            <person name="Ojaghi J."/>
            <person name="Eynullazada K."/>
            <person name="Bayramov B."/>
            <person name="Abdulazimova A."/>
            <person name="Shahmuradov I."/>
        </authorList>
    </citation>
    <scope>NUCLEOTIDE SEQUENCE [LARGE SCALE GENOMIC DNA]</scope>
    <source>
        <strain evidence="9">cv. AG2017</strain>
        <tissue evidence="8">Leaf</tissue>
    </source>
</reference>
<evidence type="ECO:0000256" key="6">
    <source>
        <dbReference type="ARBA" id="ARBA00022898"/>
    </source>
</evidence>
<dbReference type="GO" id="GO:0005739">
    <property type="term" value="C:mitochondrion"/>
    <property type="evidence" value="ECO:0007669"/>
    <property type="project" value="TreeGrafter"/>
</dbReference>
<keyword evidence="4" id="KW-0554">One-carbon metabolism</keyword>
<dbReference type="STRING" id="22663.A0A2I0JV98"/>
<dbReference type="GO" id="GO:0030170">
    <property type="term" value="F:pyridoxal phosphate binding"/>
    <property type="evidence" value="ECO:0007669"/>
    <property type="project" value="InterPro"/>
</dbReference>
<dbReference type="InterPro" id="IPR015422">
    <property type="entry name" value="PyrdxlP-dep_Trfase_small"/>
</dbReference>
<evidence type="ECO:0000313" key="9">
    <source>
        <dbReference type="Proteomes" id="UP000233551"/>
    </source>
</evidence>
<dbReference type="GO" id="GO:0004372">
    <property type="term" value="F:glycine hydroxymethyltransferase activity"/>
    <property type="evidence" value="ECO:0007669"/>
    <property type="project" value="UniProtKB-EC"/>
</dbReference>
<dbReference type="InterPro" id="IPR049943">
    <property type="entry name" value="Ser_HO-MeTrfase-like"/>
</dbReference>
<dbReference type="UniPathway" id="UPA00193"/>
<sequence length="190" mass="20435">MAHISGLVAASVVADLFEYCEFVTTTTHKSLRGARGGVIFFRKDRVLGVDLESAINNVFPSLKVAVCLKFAESPEFKAYQNKSSCCRIDRLGYSLVLGGSDNHLVLVDLRPLGLDGDRVEKILDMASITLNKNSVPDDVSTLVPTLPGGIHIDSPAMTAQGFSKNEIEATAEFIHEGIQITLEANESAPG</sequence>
<dbReference type="InterPro" id="IPR015424">
    <property type="entry name" value="PyrdxlP-dep_Trfase"/>
</dbReference>
<evidence type="ECO:0000256" key="3">
    <source>
        <dbReference type="ARBA" id="ARBA00006376"/>
    </source>
</evidence>
<keyword evidence="6" id="KW-0663">Pyridoxal phosphate</keyword>
<dbReference type="InterPro" id="IPR019798">
    <property type="entry name" value="Ser_HO-MeTrfase_PLP_BS"/>
</dbReference>
<name>A0A2I0JV98_PUNGR</name>
<dbReference type="InterPro" id="IPR039429">
    <property type="entry name" value="SHMT-like_dom"/>
</dbReference>
<accession>A0A2I0JV98</accession>
<dbReference type="GO" id="GO:0019264">
    <property type="term" value="P:glycine biosynthetic process from serine"/>
    <property type="evidence" value="ECO:0007669"/>
    <property type="project" value="TreeGrafter"/>
</dbReference>
<organism evidence="8 9">
    <name type="scientific">Punica granatum</name>
    <name type="common">Pomegranate</name>
    <dbReference type="NCBI Taxonomy" id="22663"/>
    <lineage>
        <taxon>Eukaryota</taxon>
        <taxon>Viridiplantae</taxon>
        <taxon>Streptophyta</taxon>
        <taxon>Embryophyta</taxon>
        <taxon>Tracheophyta</taxon>
        <taxon>Spermatophyta</taxon>
        <taxon>Magnoliopsida</taxon>
        <taxon>eudicotyledons</taxon>
        <taxon>Gunneridae</taxon>
        <taxon>Pentapetalae</taxon>
        <taxon>rosids</taxon>
        <taxon>malvids</taxon>
        <taxon>Myrtales</taxon>
        <taxon>Lythraceae</taxon>
        <taxon>Punica</taxon>
    </lineage>
</organism>
<dbReference type="EMBL" id="PGOL01001181">
    <property type="protein sequence ID" value="PKI60182.1"/>
    <property type="molecule type" value="Genomic_DNA"/>
</dbReference>
<dbReference type="SUPFAM" id="SSF53383">
    <property type="entry name" value="PLP-dependent transferases"/>
    <property type="match status" value="1"/>
</dbReference>
<dbReference type="PROSITE" id="PS00096">
    <property type="entry name" value="SHMT"/>
    <property type="match status" value="1"/>
</dbReference>
<protein>
    <recommendedName>
        <fullName evidence="7">Serine hydroxymethyltransferase-like domain-containing protein</fullName>
    </recommendedName>
</protein>
<evidence type="ECO:0000256" key="1">
    <source>
        <dbReference type="ARBA" id="ARBA00001528"/>
    </source>
</evidence>
<keyword evidence="5" id="KW-0808">Transferase</keyword>
<comment type="caution">
    <text evidence="8">The sequence shown here is derived from an EMBL/GenBank/DDBJ whole genome shotgun (WGS) entry which is preliminary data.</text>
</comment>
<dbReference type="PANTHER" id="PTHR11680">
    <property type="entry name" value="SERINE HYDROXYMETHYLTRANSFERASE"/>
    <property type="match status" value="1"/>
</dbReference>
<dbReference type="GO" id="GO:0035999">
    <property type="term" value="P:tetrahydrofolate interconversion"/>
    <property type="evidence" value="ECO:0007669"/>
    <property type="project" value="UniProtKB-UniPathway"/>
</dbReference>
<evidence type="ECO:0000256" key="4">
    <source>
        <dbReference type="ARBA" id="ARBA00022563"/>
    </source>
</evidence>
<evidence type="ECO:0000256" key="5">
    <source>
        <dbReference type="ARBA" id="ARBA00022679"/>
    </source>
</evidence>
<dbReference type="PANTHER" id="PTHR11680:SF63">
    <property type="entry name" value="SERINE HYDROXYMETHYLTRANSFERASE 3, CHLOROPLASTIC"/>
    <property type="match status" value="1"/>
</dbReference>
<dbReference type="InterPro" id="IPR015421">
    <property type="entry name" value="PyrdxlP-dep_Trfase_major"/>
</dbReference>